<keyword evidence="5" id="KW-0175">Coiled coil</keyword>
<evidence type="ECO:0000256" key="1">
    <source>
        <dbReference type="ARBA" id="ARBA00022723"/>
    </source>
</evidence>
<feature type="compositionally biased region" description="Basic and acidic residues" evidence="6">
    <location>
        <begin position="682"/>
        <end position="713"/>
    </location>
</feature>
<feature type="compositionally biased region" description="Polar residues" evidence="6">
    <location>
        <begin position="1401"/>
        <end position="1413"/>
    </location>
</feature>
<dbReference type="Pfam" id="PF07535">
    <property type="entry name" value="zf-DBF"/>
    <property type="match status" value="1"/>
</dbReference>
<feature type="compositionally biased region" description="Basic and acidic residues" evidence="6">
    <location>
        <begin position="1042"/>
        <end position="1076"/>
    </location>
</feature>
<feature type="compositionally biased region" description="Low complexity" evidence="6">
    <location>
        <begin position="618"/>
        <end position="628"/>
    </location>
</feature>
<protein>
    <submittedName>
        <fullName evidence="8">Protein DBF4-like A</fullName>
    </submittedName>
</protein>
<feature type="compositionally biased region" description="Polar residues" evidence="6">
    <location>
        <begin position="105"/>
        <end position="116"/>
    </location>
</feature>
<feature type="region of interest" description="Disordered" evidence="6">
    <location>
        <begin position="1013"/>
        <end position="1122"/>
    </location>
</feature>
<dbReference type="SMART" id="SM00586">
    <property type="entry name" value="ZnF_DBF"/>
    <property type="match status" value="1"/>
</dbReference>
<evidence type="ECO:0000256" key="5">
    <source>
        <dbReference type="SAM" id="Coils"/>
    </source>
</evidence>
<feature type="compositionally biased region" description="Basic and acidic residues" evidence="6">
    <location>
        <begin position="404"/>
        <end position="415"/>
    </location>
</feature>
<feature type="compositionally biased region" description="Basic and acidic residues" evidence="6">
    <location>
        <begin position="1018"/>
        <end position="1033"/>
    </location>
</feature>
<feature type="region of interest" description="Disordered" evidence="6">
    <location>
        <begin position="187"/>
        <end position="212"/>
    </location>
</feature>
<feature type="domain" description="DBF4-type" evidence="7">
    <location>
        <begin position="303"/>
        <end position="352"/>
    </location>
</feature>
<feature type="compositionally biased region" description="Acidic residues" evidence="6">
    <location>
        <begin position="1327"/>
        <end position="1336"/>
    </location>
</feature>
<reference evidence="8" key="1">
    <citation type="submission" date="2021-10" db="EMBL/GenBank/DDBJ databases">
        <title>Tropical sea cucumber genome reveals ecological adaptation and Cuvierian tubules defense mechanism.</title>
        <authorList>
            <person name="Chen T."/>
        </authorList>
    </citation>
    <scope>NUCLEOTIDE SEQUENCE</scope>
    <source>
        <strain evidence="8">Nanhai2018</strain>
        <tissue evidence="8">Muscle</tissue>
    </source>
</reference>
<evidence type="ECO:0000256" key="4">
    <source>
        <dbReference type="PROSITE-ProRule" id="PRU00600"/>
    </source>
</evidence>
<feature type="compositionally biased region" description="Basic residues" evidence="6">
    <location>
        <begin position="289"/>
        <end position="304"/>
    </location>
</feature>
<feature type="compositionally biased region" description="Polar residues" evidence="6">
    <location>
        <begin position="143"/>
        <end position="154"/>
    </location>
</feature>
<feature type="compositionally biased region" description="Basic residues" evidence="6">
    <location>
        <begin position="1"/>
        <end position="11"/>
    </location>
</feature>
<evidence type="ECO:0000313" key="9">
    <source>
        <dbReference type="Proteomes" id="UP001152320"/>
    </source>
</evidence>
<keyword evidence="2 4" id="KW-0863">Zinc-finger</keyword>
<evidence type="ECO:0000259" key="7">
    <source>
        <dbReference type="PROSITE" id="PS51265"/>
    </source>
</evidence>
<evidence type="ECO:0000256" key="6">
    <source>
        <dbReference type="SAM" id="MobiDB-lite"/>
    </source>
</evidence>
<feature type="compositionally biased region" description="Polar residues" evidence="6">
    <location>
        <begin position="771"/>
        <end position="809"/>
    </location>
</feature>
<feature type="compositionally biased region" description="Polar residues" evidence="6">
    <location>
        <begin position="516"/>
        <end position="535"/>
    </location>
</feature>
<feature type="region of interest" description="Disordered" evidence="6">
    <location>
        <begin position="1220"/>
        <end position="1248"/>
    </location>
</feature>
<dbReference type="FunFam" id="6.10.250.3410:FF:000001">
    <property type="entry name" value="Protein DBF4 homolog A"/>
    <property type="match status" value="1"/>
</dbReference>
<dbReference type="GO" id="GO:0003676">
    <property type="term" value="F:nucleic acid binding"/>
    <property type="evidence" value="ECO:0007669"/>
    <property type="project" value="InterPro"/>
</dbReference>
<dbReference type="InterPro" id="IPR006572">
    <property type="entry name" value="Znf_DBF"/>
</dbReference>
<feature type="region of interest" description="Disordered" evidence="6">
    <location>
        <begin position="1166"/>
        <end position="1201"/>
    </location>
</feature>
<dbReference type="PANTHER" id="PTHR15375:SF26">
    <property type="entry name" value="PROTEIN CHIFFON"/>
    <property type="match status" value="1"/>
</dbReference>
<feature type="compositionally biased region" description="Basic residues" evidence="6">
    <location>
        <begin position="1371"/>
        <end position="1387"/>
    </location>
</feature>
<dbReference type="GO" id="GO:0031431">
    <property type="term" value="C:Dbf4-dependent protein kinase complex"/>
    <property type="evidence" value="ECO:0007669"/>
    <property type="project" value="TreeGrafter"/>
</dbReference>
<feature type="compositionally biased region" description="Low complexity" evidence="6">
    <location>
        <begin position="565"/>
        <end position="582"/>
    </location>
</feature>
<proteinExistence type="predicted"/>
<dbReference type="InterPro" id="IPR051590">
    <property type="entry name" value="Replication_Regulatory_Kinase"/>
</dbReference>
<dbReference type="InterPro" id="IPR038545">
    <property type="entry name" value="Znf_DBF_sf"/>
</dbReference>
<keyword evidence="1" id="KW-0479">Metal-binding</keyword>
<dbReference type="PANTHER" id="PTHR15375">
    <property type="entry name" value="ACTIVATOR OF S-PHASE KINASE-RELATED"/>
    <property type="match status" value="1"/>
</dbReference>
<dbReference type="PROSITE" id="PS51265">
    <property type="entry name" value="ZF_DBF4"/>
    <property type="match status" value="1"/>
</dbReference>
<feature type="compositionally biased region" description="Polar residues" evidence="6">
    <location>
        <begin position="748"/>
        <end position="758"/>
    </location>
</feature>
<keyword evidence="3" id="KW-0862">Zinc</keyword>
<dbReference type="Gene3D" id="6.10.250.3410">
    <property type="entry name" value="DBF zinc finger"/>
    <property type="match status" value="1"/>
</dbReference>
<dbReference type="Proteomes" id="UP001152320">
    <property type="component" value="Chromosome 18"/>
</dbReference>
<feature type="compositionally biased region" description="Polar residues" evidence="6">
    <location>
        <begin position="661"/>
        <end position="670"/>
    </location>
</feature>
<feature type="compositionally biased region" description="Basic and acidic residues" evidence="6">
    <location>
        <begin position="536"/>
        <end position="550"/>
    </location>
</feature>
<name>A0A9Q0YSI0_HOLLE</name>
<evidence type="ECO:0000256" key="2">
    <source>
        <dbReference type="ARBA" id="ARBA00022771"/>
    </source>
</evidence>
<gene>
    <name evidence="8" type="ORF">HOLleu_34770</name>
</gene>
<comment type="caution">
    <text evidence="8">The sequence shown here is derived from an EMBL/GenBank/DDBJ whole genome shotgun (WGS) entry which is preliminary data.</text>
</comment>
<feature type="region of interest" description="Disordered" evidence="6">
    <location>
        <begin position="243"/>
        <end position="305"/>
    </location>
</feature>
<evidence type="ECO:0000256" key="3">
    <source>
        <dbReference type="ARBA" id="ARBA00022833"/>
    </source>
</evidence>
<feature type="compositionally biased region" description="Basic residues" evidence="6">
    <location>
        <begin position="425"/>
        <end position="446"/>
    </location>
</feature>
<dbReference type="GO" id="GO:0010571">
    <property type="term" value="P:positive regulation of nuclear cell cycle DNA replication"/>
    <property type="evidence" value="ECO:0007669"/>
    <property type="project" value="TreeGrafter"/>
</dbReference>
<feature type="coiled-coil region" evidence="5">
    <location>
        <begin position="956"/>
        <end position="994"/>
    </location>
</feature>
<feature type="compositionally biased region" description="Basic residues" evidence="6">
    <location>
        <begin position="199"/>
        <end position="209"/>
    </location>
</feature>
<dbReference type="OrthoDB" id="21380at2759"/>
<feature type="region of interest" description="Disordered" evidence="6">
    <location>
        <begin position="388"/>
        <end position="840"/>
    </location>
</feature>
<keyword evidence="9" id="KW-1185">Reference proteome</keyword>
<feature type="compositionally biased region" description="Basic and acidic residues" evidence="6">
    <location>
        <begin position="644"/>
        <end position="659"/>
    </location>
</feature>
<feature type="compositionally biased region" description="Low complexity" evidence="6">
    <location>
        <begin position="257"/>
        <end position="274"/>
    </location>
</feature>
<feature type="compositionally biased region" description="Polar residues" evidence="6">
    <location>
        <begin position="1089"/>
        <end position="1101"/>
    </location>
</feature>
<feature type="region of interest" description="Disordered" evidence="6">
    <location>
        <begin position="1"/>
        <end position="35"/>
    </location>
</feature>
<feature type="compositionally biased region" description="Basic and acidic residues" evidence="6">
    <location>
        <begin position="276"/>
        <end position="287"/>
    </location>
</feature>
<organism evidence="8 9">
    <name type="scientific">Holothuria leucospilota</name>
    <name type="common">Black long sea cucumber</name>
    <name type="synonym">Mertensiothuria leucospilota</name>
    <dbReference type="NCBI Taxonomy" id="206669"/>
    <lineage>
        <taxon>Eukaryota</taxon>
        <taxon>Metazoa</taxon>
        <taxon>Echinodermata</taxon>
        <taxon>Eleutherozoa</taxon>
        <taxon>Echinozoa</taxon>
        <taxon>Holothuroidea</taxon>
        <taxon>Aspidochirotacea</taxon>
        <taxon>Aspidochirotida</taxon>
        <taxon>Holothuriidae</taxon>
        <taxon>Holothuria</taxon>
    </lineage>
</organism>
<feature type="region of interest" description="Disordered" evidence="6">
    <location>
        <begin position="86"/>
        <end position="154"/>
    </location>
</feature>
<accession>A0A9Q0YSI0</accession>
<dbReference type="GO" id="GO:0008270">
    <property type="term" value="F:zinc ion binding"/>
    <property type="evidence" value="ECO:0007669"/>
    <property type="project" value="UniProtKB-KW"/>
</dbReference>
<feature type="region of interest" description="Disordered" evidence="6">
    <location>
        <begin position="1327"/>
        <end position="1414"/>
    </location>
</feature>
<sequence>MSSLRGKRKSGRPPNTKEPGNRDGGRQGDSGQRPAVVLPLAGKVIYLDIQKRTPKMIGKLKSDLMDLGARVEPFLSKDITHLISDRPEAKDFSKPQGYPSGASPAVSTPSPFQQGKDSGAADSPDVPNSLSMVTRGRAIANKADTSSRAQGSTDVLNNARNMGIPVRSLDRILTYIEKEKAKLVLAGHLPKEKGESSGHKSKKKERKLQRYYLKVEDKSRRFRPQSSEMDVWPRVEVDSEGISSPFVERIHDRRVQQRSAAQQRPSQAATTPAAKSPERRPLPEGAKKAAVRKQKSPPKKKGKEKVRGYCECCRGRYSDIDEHVESLGHQTFVQNKDNYTSLDAMISEGPNMEQFLNDCLLYHVKGLSAGNEAPEESDEVVLISDAAQVQAATSPHKKHPTTSTRKEQRQKEQSPRGKTPPTQKRSPKSSTLKKKSSFRGSKRRRSSSPVHQKGTPSEGERKIGTRLSPRLRSHSSQVPQTIEEALQGDQQQDVGGMEGEHLGNMVEHSAGGDNGNRISQTLTQEGLPTVSASNAQEKKQQSILKGKEDASFQSPKKVTGSSAVPTTFSPRRTSLSPRSRLSLTRRKRRAMLDMSPAADTPPDKRKKQIDELEGARLGVIDGEVVGEVGNREGTRISPRRRRKENTDVQRDSQRDHLPEKSSVSPVFTTPSRHKRKLAAKSAEPDECHAVGKSGGREVGEKNVTNKDVDKEVSESCLHLTQNKDVGRHSKSDKMRNSSSLHSKKFRQPNMTSSILSQETEPHPRKQCIMGSPSNPSVPSGHYQENASSTTLCQENRNFPQGATNTSTGQPFLGHSHTDFGLNPRGSRVGRGQSDITGSEDERLRTIFRSDPASEGNFEGFSNEEIHESEMHFDSFNQGENTILKEKLKKAALDVVYVPTSELDPKVEDGSDSDSVSSEKSVVEVDIVLQNVENFPSEGSEWETQVHGFMTKLDEALEVREKQTVKLREELEKKKAELERKKLDLENESLKENRVTAAAAAAADQVVPGNEEISNEVLSRAEDRQVVTSVREEEAGSLANCGGKRERFKAPRRERSLRLKEQKHQSKVAEDLRHEENPVFESPPPKQALQEISNTEPNSKNVQKPPIICSTPKSRRRSLDKSSIPHVTFSPKISVEDQDIILENYVHDCSEREVSFPKLSSPAQEGWRVSPVKHVIQKNDREEPSTPTKVPRPPMRRRSFSGSEVTRPLLFLRLKVSPSSRRQSLPNFPVSPPPSPFKSPKHGTPSKRSPPIFALLYDDGTRRKGLTPILVTNRRPNFSREILQPSLRLSLSKRRARRSASLDKQMPRTLAALNLSLPHIFDVFEFHDEESSDEQDERESSPGKKKVKTVECGTQTPTRRKRVRARSLSFSSKHRGGRLKHHPARRRLCISTETNEGMGLGQASTSGYSPSNRADQVRNSEDVIGTFEGSNLASPFDLPMSFYM</sequence>
<evidence type="ECO:0000313" key="8">
    <source>
        <dbReference type="EMBL" id="KAJ8024766.1"/>
    </source>
</evidence>
<feature type="compositionally biased region" description="Basic and acidic residues" evidence="6">
    <location>
        <begin position="189"/>
        <end position="198"/>
    </location>
</feature>
<dbReference type="EMBL" id="JAIZAY010000018">
    <property type="protein sequence ID" value="KAJ8024766.1"/>
    <property type="molecule type" value="Genomic_DNA"/>
</dbReference>
<dbReference type="GO" id="GO:0043539">
    <property type="term" value="F:protein serine/threonine kinase activator activity"/>
    <property type="evidence" value="ECO:0007669"/>
    <property type="project" value="TreeGrafter"/>
</dbReference>
<feature type="compositionally biased region" description="Basic and acidic residues" evidence="6">
    <location>
        <begin position="724"/>
        <end position="735"/>
    </location>
</feature>
<feature type="compositionally biased region" description="Polar residues" evidence="6">
    <location>
        <begin position="551"/>
        <end position="564"/>
    </location>
</feature>
<dbReference type="GO" id="GO:1901987">
    <property type="term" value="P:regulation of cell cycle phase transition"/>
    <property type="evidence" value="ECO:0007669"/>
    <property type="project" value="TreeGrafter"/>
</dbReference>